<dbReference type="Proteomes" id="UP000198784">
    <property type="component" value="Unassembled WGS sequence"/>
</dbReference>
<dbReference type="STRING" id="289003.SAMN05216190_13053"/>
<accession>A0A1I5VF03</accession>
<sequence length="339" mass="38061">MNEQIPPSRQALREALALSEDILRNIELCEMPLANILLKASRLARLLNDFDNQKIMELEASGYPSTPDGVSQDIYRLAVIAGRESQQKNEKTGEIKTYIYTTSVEELEQEVKSADSALAAARDPDVSVSSANPNQMVWNPVGNKFERDTIRTNAARAQRRLSSRRSFIYSYTLKRHHELKFSGIADDIFSRIRESVDGAIGERVPVAAQKLVAVYENLKSENPEDWANAVHSCRRILQDLADSLYPPREDIEKDIGGKKRTIKLGPDNYINRLIAFLEENSNSERFEEIVGSHLGFVGDRLDSVFKAAQKGSHAGVSKDEADRYVVYTYLVVGDILSLL</sequence>
<proteinExistence type="predicted"/>
<evidence type="ECO:0000259" key="1">
    <source>
        <dbReference type="Pfam" id="PF18864"/>
    </source>
</evidence>
<dbReference type="Pfam" id="PF18864">
    <property type="entry name" value="AbiTii"/>
    <property type="match status" value="1"/>
</dbReference>
<dbReference type="InterPro" id="IPR041304">
    <property type="entry name" value="AbiTii"/>
</dbReference>
<feature type="domain" description="AbiTii" evidence="1">
    <location>
        <begin position="18"/>
        <end position="196"/>
    </location>
</feature>
<name>A0A1I5VF03_9PSED</name>
<protein>
    <recommendedName>
        <fullName evidence="1">AbiTii domain-containing protein</fullName>
    </recommendedName>
</protein>
<dbReference type="AlphaFoldDB" id="A0A1I5VF03"/>
<dbReference type="RefSeq" id="WP_170862260.1">
    <property type="nucleotide sequence ID" value="NZ_FOWX01000030.1"/>
</dbReference>
<gene>
    <name evidence="2" type="ORF">SAMN05216190_13053</name>
</gene>
<dbReference type="EMBL" id="FOWX01000030">
    <property type="protein sequence ID" value="SFQ05972.1"/>
    <property type="molecule type" value="Genomic_DNA"/>
</dbReference>
<keyword evidence="3" id="KW-1185">Reference proteome</keyword>
<organism evidence="2 3">
    <name type="scientific">Pseudomonas borbori</name>
    <dbReference type="NCBI Taxonomy" id="289003"/>
    <lineage>
        <taxon>Bacteria</taxon>
        <taxon>Pseudomonadati</taxon>
        <taxon>Pseudomonadota</taxon>
        <taxon>Gammaproteobacteria</taxon>
        <taxon>Pseudomonadales</taxon>
        <taxon>Pseudomonadaceae</taxon>
        <taxon>Pseudomonas</taxon>
    </lineage>
</organism>
<evidence type="ECO:0000313" key="3">
    <source>
        <dbReference type="Proteomes" id="UP000198784"/>
    </source>
</evidence>
<reference evidence="3" key="1">
    <citation type="submission" date="2016-10" db="EMBL/GenBank/DDBJ databases">
        <authorList>
            <person name="Varghese N."/>
            <person name="Submissions S."/>
        </authorList>
    </citation>
    <scope>NUCLEOTIDE SEQUENCE [LARGE SCALE GENOMIC DNA]</scope>
    <source>
        <strain evidence="3">DSM 17834</strain>
    </source>
</reference>
<evidence type="ECO:0000313" key="2">
    <source>
        <dbReference type="EMBL" id="SFQ05972.1"/>
    </source>
</evidence>